<dbReference type="Proteomes" id="UP000246702">
    <property type="component" value="Unassembled WGS sequence"/>
</dbReference>
<dbReference type="InterPro" id="IPR007743">
    <property type="entry name" value="Immunity-related_GTPase-like"/>
</dbReference>
<feature type="domain" description="IRG-type G" evidence="2">
    <location>
        <begin position="31"/>
        <end position="237"/>
    </location>
</feature>
<dbReference type="GeneID" id="37117459"/>
<dbReference type="EMBL" id="MSFK01000001">
    <property type="protein sequence ID" value="PWY96439.1"/>
    <property type="molecule type" value="Genomic_DNA"/>
</dbReference>
<organism evidence="3 4">
    <name type="scientific">Aspergillus sclerotioniger CBS 115572</name>
    <dbReference type="NCBI Taxonomy" id="1450535"/>
    <lineage>
        <taxon>Eukaryota</taxon>
        <taxon>Fungi</taxon>
        <taxon>Dikarya</taxon>
        <taxon>Ascomycota</taxon>
        <taxon>Pezizomycotina</taxon>
        <taxon>Eurotiomycetes</taxon>
        <taxon>Eurotiomycetidae</taxon>
        <taxon>Eurotiales</taxon>
        <taxon>Aspergillaceae</taxon>
        <taxon>Aspergillus</taxon>
        <taxon>Aspergillus subgen. Circumdati</taxon>
    </lineage>
</organism>
<dbReference type="GO" id="GO:0005525">
    <property type="term" value="F:GTP binding"/>
    <property type="evidence" value="ECO:0007669"/>
    <property type="project" value="InterPro"/>
</dbReference>
<evidence type="ECO:0000259" key="2">
    <source>
        <dbReference type="PROSITE" id="PS51716"/>
    </source>
</evidence>
<reference evidence="3 4" key="1">
    <citation type="submission" date="2016-12" db="EMBL/GenBank/DDBJ databases">
        <title>The genomes of Aspergillus section Nigri reveals drivers in fungal speciation.</title>
        <authorList>
            <consortium name="DOE Joint Genome Institute"/>
            <person name="Vesth T.C."/>
            <person name="Nybo J."/>
            <person name="Theobald S."/>
            <person name="Brandl J."/>
            <person name="Frisvad J.C."/>
            <person name="Nielsen K.F."/>
            <person name="Lyhne E.K."/>
            <person name="Kogle M.E."/>
            <person name="Kuo A."/>
            <person name="Riley R."/>
            <person name="Clum A."/>
            <person name="Nolan M."/>
            <person name="Lipzen A."/>
            <person name="Salamov A."/>
            <person name="Henrissat B."/>
            <person name="Wiebenga A."/>
            <person name="De Vries R.P."/>
            <person name="Grigoriev I.V."/>
            <person name="Mortensen U.H."/>
            <person name="Andersen M.R."/>
            <person name="Baker S.E."/>
        </authorList>
    </citation>
    <scope>NUCLEOTIDE SEQUENCE [LARGE SCALE GENOMIC DNA]</scope>
    <source>
        <strain evidence="3 4">CBS 115572</strain>
    </source>
</reference>
<protein>
    <recommendedName>
        <fullName evidence="2">IRG-type G domain-containing protein</fullName>
    </recommendedName>
</protein>
<dbReference type="AlphaFoldDB" id="A0A317XD39"/>
<dbReference type="PROSITE" id="PS51716">
    <property type="entry name" value="G_IRG"/>
    <property type="match status" value="1"/>
</dbReference>
<dbReference type="SUPFAM" id="SSF52540">
    <property type="entry name" value="P-loop containing nucleoside triphosphate hydrolases"/>
    <property type="match status" value="1"/>
</dbReference>
<dbReference type="Pfam" id="PF05049">
    <property type="entry name" value="IIGP"/>
    <property type="match status" value="1"/>
</dbReference>
<gene>
    <name evidence="3" type="ORF">BO94DRAFT_580288</name>
</gene>
<dbReference type="RefSeq" id="XP_025473200.1">
    <property type="nucleotide sequence ID" value="XM_025615316.1"/>
</dbReference>
<proteinExistence type="inferred from homology"/>
<dbReference type="InterPro" id="IPR030385">
    <property type="entry name" value="G_IRG_dom"/>
</dbReference>
<accession>A0A317XD39</accession>
<dbReference type="Gene3D" id="3.40.50.300">
    <property type="entry name" value="P-loop containing nucleotide triphosphate hydrolases"/>
    <property type="match status" value="1"/>
</dbReference>
<dbReference type="PANTHER" id="PTHR14143:SF1">
    <property type="entry name" value="IRG-TYPE G DOMAIN-CONTAINING PROTEIN"/>
    <property type="match status" value="1"/>
</dbReference>
<sequence>MAESENCCCFPRPLGEDTYVHWSRMDFGWENGCHIAVIGASGTGKTSLVNALRGYRNGEHGAAPVGRSSGTTREIHKSLLSDRTPVWVHDIPSVDMDTVGKVGFFKQYLLGLYDCVVVVYSGWLQPVDLRIIEACDYRRVSVCLVRTQSDRYMRKIMEDWVAWSVDMAKDSLSRDARNDVDEAFKKADLPDKLKRDVYHINKNGLYGYVTLGQSGQFGVHEDCFVERLHSFKRPYEF</sequence>
<comment type="similarity">
    <text evidence="1">Belongs to the TRAFAC class dynamin-like GTPase superfamily. IRG family.</text>
</comment>
<dbReference type="GO" id="GO:0016020">
    <property type="term" value="C:membrane"/>
    <property type="evidence" value="ECO:0007669"/>
    <property type="project" value="InterPro"/>
</dbReference>
<dbReference type="PANTHER" id="PTHR14143">
    <property type="entry name" value="INTERFERON-INDUCIBLE GTPASE FAMILY MEMBER"/>
    <property type="match status" value="1"/>
</dbReference>
<dbReference type="STRING" id="1450535.A0A317XD39"/>
<evidence type="ECO:0000313" key="3">
    <source>
        <dbReference type="EMBL" id="PWY96439.1"/>
    </source>
</evidence>
<evidence type="ECO:0000313" key="4">
    <source>
        <dbReference type="Proteomes" id="UP000246702"/>
    </source>
</evidence>
<dbReference type="InterPro" id="IPR027417">
    <property type="entry name" value="P-loop_NTPase"/>
</dbReference>
<dbReference type="OrthoDB" id="422720at2759"/>
<comment type="caution">
    <text evidence="3">The sequence shown here is derived from an EMBL/GenBank/DDBJ whole genome shotgun (WGS) entry which is preliminary data.</text>
</comment>
<keyword evidence="4" id="KW-1185">Reference proteome</keyword>
<name>A0A317XD39_9EURO</name>
<evidence type="ECO:0000256" key="1">
    <source>
        <dbReference type="ARBA" id="ARBA00005429"/>
    </source>
</evidence>